<reference evidence="2" key="1">
    <citation type="submission" date="2019-04" db="EMBL/GenBank/DDBJ databases">
        <title>Sequencing of skin fungus with MAO and IRED activity.</title>
        <authorList>
            <person name="Marsaioli A.J."/>
            <person name="Bonatto J.M.C."/>
            <person name="Reis Junior O."/>
        </authorList>
    </citation>
    <scope>NUCLEOTIDE SEQUENCE</scope>
    <source>
        <strain evidence="2">30M1</strain>
    </source>
</reference>
<keyword evidence="3" id="KW-1185">Reference proteome</keyword>
<evidence type="ECO:0000313" key="3">
    <source>
        <dbReference type="Proteomes" id="UP000801428"/>
    </source>
</evidence>
<dbReference type="EMBL" id="SWKU01000001">
    <property type="protein sequence ID" value="KAF3011267.1"/>
    <property type="molecule type" value="Genomic_DNA"/>
</dbReference>
<dbReference type="Proteomes" id="UP000801428">
    <property type="component" value="Unassembled WGS sequence"/>
</dbReference>
<evidence type="ECO:0000259" key="1">
    <source>
        <dbReference type="Pfam" id="PF00149"/>
    </source>
</evidence>
<dbReference type="InterPro" id="IPR004843">
    <property type="entry name" value="Calcineurin-like_PHP"/>
</dbReference>
<evidence type="ECO:0000313" key="2">
    <source>
        <dbReference type="EMBL" id="KAF3011267.1"/>
    </source>
</evidence>
<comment type="caution">
    <text evidence="2">The sequence shown here is derived from an EMBL/GenBank/DDBJ whole genome shotgun (WGS) entry which is preliminary data.</text>
</comment>
<dbReference type="InterPro" id="IPR029052">
    <property type="entry name" value="Metallo-depent_PP-like"/>
</dbReference>
<dbReference type="SUPFAM" id="SSF56300">
    <property type="entry name" value="Metallo-dependent phosphatases"/>
    <property type="match status" value="1"/>
</dbReference>
<dbReference type="AlphaFoldDB" id="A0A9P4WF20"/>
<feature type="domain" description="Calcineurin-like phosphoesterase" evidence="1">
    <location>
        <begin position="5"/>
        <end position="240"/>
    </location>
</feature>
<accession>A0A9P4WF20</accession>
<proteinExistence type="predicted"/>
<sequence length="304" mass="34855">MAAPRFQIISDLHLETPVQTTAYSYFSLAENFPIAAEHLLLLGDIGLVTHAKLLLDFLRSLLRRSCSLEIFYIVGNHEPYHMTLRRAVSLLQSFETTLNQEFGPRFHVMFRRRIDVSPTLTLLGCTLWTHVPSEHAYEVANTLKDFNNKNGIWDRSLDEHNSDHARDVAWLNGQIMHIEQEEPHREILVLTHHSPTTDPRANSERFPPERPLNAGYRTDLSMERCWTSPSVKVWVFGHTHFSCQYIDTSNDESSGNVRRKLVASNQKGYAWPENKGNWTIEPVVIGRVDGVWNILGGDLCGKNR</sequence>
<dbReference type="Gene3D" id="3.60.21.10">
    <property type="match status" value="1"/>
</dbReference>
<dbReference type="PANTHER" id="PTHR37844:SF2">
    <property type="entry name" value="SER_THR PROTEIN PHOSPHATASE SUPERFAMILY (AFU_ORTHOLOGUE AFUA_1G14840)"/>
    <property type="match status" value="1"/>
</dbReference>
<dbReference type="Pfam" id="PF00149">
    <property type="entry name" value="Metallophos"/>
    <property type="match status" value="1"/>
</dbReference>
<dbReference type="OrthoDB" id="550558at2759"/>
<protein>
    <recommendedName>
        <fullName evidence="1">Calcineurin-like phosphoesterase domain-containing protein</fullName>
    </recommendedName>
</protein>
<gene>
    <name evidence="2" type="ORF">E8E13_011675</name>
</gene>
<dbReference type="GO" id="GO:0016787">
    <property type="term" value="F:hydrolase activity"/>
    <property type="evidence" value="ECO:0007669"/>
    <property type="project" value="InterPro"/>
</dbReference>
<organism evidence="2 3">
    <name type="scientific">Curvularia kusanoi</name>
    <name type="common">Cochliobolus kusanoi</name>
    <dbReference type="NCBI Taxonomy" id="90978"/>
    <lineage>
        <taxon>Eukaryota</taxon>
        <taxon>Fungi</taxon>
        <taxon>Dikarya</taxon>
        <taxon>Ascomycota</taxon>
        <taxon>Pezizomycotina</taxon>
        <taxon>Dothideomycetes</taxon>
        <taxon>Pleosporomycetidae</taxon>
        <taxon>Pleosporales</taxon>
        <taxon>Pleosporineae</taxon>
        <taxon>Pleosporaceae</taxon>
        <taxon>Curvularia</taxon>
    </lineage>
</organism>
<dbReference type="PANTHER" id="PTHR37844">
    <property type="entry name" value="SER/THR PROTEIN PHOSPHATASE SUPERFAMILY (AFU_ORTHOLOGUE AFUA_1G14840)"/>
    <property type="match status" value="1"/>
</dbReference>
<name>A0A9P4WF20_CURKU</name>